<protein>
    <recommendedName>
        <fullName evidence="3">Nuclear transport factor 2 family protein</fullName>
    </recommendedName>
</protein>
<dbReference type="Proteomes" id="UP001207930">
    <property type="component" value="Unassembled WGS sequence"/>
</dbReference>
<gene>
    <name evidence="1" type="ORF">OKA04_23040</name>
</gene>
<proteinExistence type="predicted"/>
<dbReference type="RefSeq" id="WP_264503588.1">
    <property type="nucleotide sequence ID" value="NZ_JAPDDS010000020.1"/>
</dbReference>
<accession>A0ABT3FW52</accession>
<reference evidence="1 2" key="1">
    <citation type="submission" date="2022-10" db="EMBL/GenBank/DDBJ databases">
        <title>Luteolibacter flavescens strain MCCC 1K03193, whole genome shotgun sequencing project.</title>
        <authorList>
            <person name="Zhao G."/>
            <person name="Shen L."/>
        </authorList>
    </citation>
    <scope>NUCLEOTIDE SEQUENCE [LARGE SCALE GENOMIC DNA]</scope>
    <source>
        <strain evidence="1 2">MCCC 1K03193</strain>
    </source>
</reference>
<comment type="caution">
    <text evidence="1">The sequence shown here is derived from an EMBL/GenBank/DDBJ whole genome shotgun (WGS) entry which is preliminary data.</text>
</comment>
<evidence type="ECO:0000313" key="2">
    <source>
        <dbReference type="Proteomes" id="UP001207930"/>
    </source>
</evidence>
<sequence length="179" mass="19858">MKLLTIAIHALLNILNDVMNLLRFALLALTSLALLSSCASSSRPTSAAAVPTAATITVTCKRSDHLGFREEIEHLLVNRGYNVVSDDVARRSVVTEFGVSHQPSRTTGRIESFSEKQLRSVYALSFTYTTYLDGQMKTLQGSVVDLNSGRVVRSIKVDRFGWAFFNGYDSYLEDFVNQL</sequence>
<name>A0ABT3FW52_9BACT</name>
<evidence type="ECO:0008006" key="3">
    <source>
        <dbReference type="Google" id="ProtNLM"/>
    </source>
</evidence>
<keyword evidence="2" id="KW-1185">Reference proteome</keyword>
<organism evidence="1 2">
    <name type="scientific">Luteolibacter flavescens</name>
    <dbReference type="NCBI Taxonomy" id="1859460"/>
    <lineage>
        <taxon>Bacteria</taxon>
        <taxon>Pseudomonadati</taxon>
        <taxon>Verrucomicrobiota</taxon>
        <taxon>Verrucomicrobiia</taxon>
        <taxon>Verrucomicrobiales</taxon>
        <taxon>Verrucomicrobiaceae</taxon>
        <taxon>Luteolibacter</taxon>
    </lineage>
</organism>
<evidence type="ECO:0000313" key="1">
    <source>
        <dbReference type="EMBL" id="MCW1887632.1"/>
    </source>
</evidence>
<dbReference type="EMBL" id="JAPDDS010000020">
    <property type="protein sequence ID" value="MCW1887632.1"/>
    <property type="molecule type" value="Genomic_DNA"/>
</dbReference>